<reference evidence="2" key="1">
    <citation type="journal article" date="2010" name="Environ. Microbiol.">
        <title>The metavirome of a hypersaline environment.</title>
        <authorList>
            <person name="Santos F."/>
            <person name="Yarza P."/>
            <person name="Parro V."/>
            <person name="Briones C."/>
            <person name="Anton J."/>
        </authorList>
    </citation>
    <scope>NUCLEOTIDE SEQUENCE</scope>
</reference>
<accession>D5L2D3</accession>
<organism evidence="2">
    <name type="scientific">uncultured virus</name>
    <dbReference type="NCBI Taxonomy" id="340016"/>
    <lineage>
        <taxon>Viruses</taxon>
        <taxon>environmental samples</taxon>
    </lineage>
</organism>
<evidence type="ECO:0000256" key="1">
    <source>
        <dbReference type="SAM" id="MobiDB-lite"/>
    </source>
</evidence>
<evidence type="ECO:0000313" key="2">
    <source>
        <dbReference type="EMBL" id="ADE29192.1"/>
    </source>
</evidence>
<feature type="compositionally biased region" description="Basic and acidic residues" evidence="1">
    <location>
        <begin position="21"/>
        <end position="37"/>
    </location>
</feature>
<name>D5L2D3_9VIRU</name>
<dbReference type="EMBL" id="GU735175">
    <property type="protein sequence ID" value="ADE29192.1"/>
    <property type="molecule type" value="Genomic_DNA"/>
</dbReference>
<feature type="region of interest" description="Disordered" evidence="1">
    <location>
        <begin position="1"/>
        <end position="54"/>
    </location>
</feature>
<sequence>MTKISDSKKPTYFPANSDNIAEQHRRFQTPAEREQNRRKTWGKEASSQRREADPRRVLGIGLIKQALRDLEAKLYRDKEPDPDPVAWLHGEAGALMDVEAACKAAGVAVQRVRRAARKIIEDADGPLEDRKLAPPEAFEKHEDEWITCEEVVERYGLEAKSTVSNWVSDGLVNFTKEHGGSRSIVRVRVDDTLQGKVETYYQHKAARQ</sequence>
<protein>
    <submittedName>
        <fullName evidence="2">Uncharacterized protein</fullName>
    </submittedName>
</protein>
<proteinExistence type="predicted"/>